<dbReference type="AlphaFoldDB" id="A0A4Q7NJZ0"/>
<comment type="similarity">
    <text evidence="1">Belongs to the TPP enzyme family.</text>
</comment>
<dbReference type="PROSITE" id="PS00187">
    <property type="entry name" value="TPP_ENZYMES"/>
    <property type="match status" value="1"/>
</dbReference>
<dbReference type="SUPFAM" id="SSF52467">
    <property type="entry name" value="DHS-like NAD/FAD-binding domain"/>
    <property type="match status" value="1"/>
</dbReference>
<dbReference type="Pfam" id="PF02775">
    <property type="entry name" value="TPP_enzyme_C"/>
    <property type="match status" value="1"/>
</dbReference>
<protein>
    <submittedName>
        <fullName evidence="5">Acetolactate synthase-1/2/3 large subunit</fullName>
    </submittedName>
</protein>
<dbReference type="GO" id="GO:0030976">
    <property type="term" value="F:thiamine pyrophosphate binding"/>
    <property type="evidence" value="ECO:0007669"/>
    <property type="project" value="InterPro"/>
</dbReference>
<dbReference type="InterPro" id="IPR029035">
    <property type="entry name" value="DHS-like_NAD/FAD-binding_dom"/>
</dbReference>
<dbReference type="Pfam" id="PF02776">
    <property type="entry name" value="TPP_enzyme_N"/>
    <property type="match status" value="1"/>
</dbReference>
<dbReference type="Gene3D" id="3.40.50.970">
    <property type="match status" value="2"/>
</dbReference>
<feature type="domain" description="Thiamine pyrophosphate enzyme TPP-binding" evidence="3">
    <location>
        <begin position="409"/>
        <end position="559"/>
    </location>
</feature>
<sequence length="567" mass="60165">MALKESAAHPSAAARLIRLATRLGIEHIFANLGSDHPAFIEALARLREAGEPAPRVIVCPHEMTALSAAHGHAMLTRRAQLVLVHVDVGTQNLGGSVHNACRGRVPVIVVAGLSPVSEDAARTGSRTEYIHYIQDTTRQHDLVAPFMKWLYELRDPATTEATLLRAHQLAASEPQGPVYLTGAREVWDAAAPDTAADPGLRGAVGKAALAPEAVENLHALLAGARRPLLITTYAGRDPATAGKLVAVCDRYGLGVVEVGPQYMNFPGDHPCHLGYRRDWLIDEADAIVLLDVDVPWLPRNTGPARDARIVHIDADPVKPTLGAWHFEAHERHLADSSVALDQLLRAGLPVDDALKRERLAWIRSRSPAGPAPAPASGPLTAQEVTLAVKELLHERSIVLCEEPSNAHVIASTLRMNRPGSFYASGGSGLGWCINAAVGAKLAAPDAEVIALVGDGCYVFGVPASAYWVARTYDAPMLTVIYNNSGWRSPKVSTELVHPAGAAHAADTYWVAASAGSRLAELAAAAGDALAIRVEDRHELRTALARALASVRAGRPAVVEAMLAPATG</sequence>
<accession>A0A4Q7NJZ0</accession>
<dbReference type="GO" id="GO:0003984">
    <property type="term" value="F:acetolactate synthase activity"/>
    <property type="evidence" value="ECO:0007669"/>
    <property type="project" value="TreeGrafter"/>
</dbReference>
<reference evidence="5 6" key="1">
    <citation type="submission" date="2019-02" db="EMBL/GenBank/DDBJ databases">
        <title>Genomic Encyclopedia of Type Strains, Phase IV (KMG-IV): sequencing the most valuable type-strain genomes for metagenomic binning, comparative biology and taxonomic classification.</title>
        <authorList>
            <person name="Goeker M."/>
        </authorList>
    </citation>
    <scope>NUCLEOTIDE SEQUENCE [LARGE SCALE GENOMIC DNA]</scope>
    <source>
        <strain evidence="5 6">K24</strain>
    </source>
</reference>
<dbReference type="PANTHER" id="PTHR18968:SF164">
    <property type="entry name" value="PYRUVATE DECARBOXYLASE"/>
    <property type="match status" value="1"/>
</dbReference>
<dbReference type="NCBIfam" id="NF006203">
    <property type="entry name" value="PRK08327.1"/>
    <property type="match status" value="1"/>
</dbReference>
<evidence type="ECO:0000313" key="5">
    <source>
        <dbReference type="EMBL" id="RZS85394.1"/>
    </source>
</evidence>
<dbReference type="InterPro" id="IPR045229">
    <property type="entry name" value="TPP_enz"/>
</dbReference>
<dbReference type="Proteomes" id="UP000292445">
    <property type="component" value="Unassembled WGS sequence"/>
</dbReference>
<dbReference type="GO" id="GO:0005948">
    <property type="term" value="C:acetolactate synthase complex"/>
    <property type="evidence" value="ECO:0007669"/>
    <property type="project" value="TreeGrafter"/>
</dbReference>
<dbReference type="EMBL" id="SGXC01000001">
    <property type="protein sequence ID" value="RZS85394.1"/>
    <property type="molecule type" value="Genomic_DNA"/>
</dbReference>
<dbReference type="CDD" id="cd02002">
    <property type="entry name" value="TPP_BFDC"/>
    <property type="match status" value="1"/>
</dbReference>
<dbReference type="OrthoDB" id="2254214at2"/>
<organism evidence="5 6">
    <name type="scientific">Pigmentiphaga kullae</name>
    <dbReference type="NCBI Taxonomy" id="151784"/>
    <lineage>
        <taxon>Bacteria</taxon>
        <taxon>Pseudomonadati</taxon>
        <taxon>Pseudomonadota</taxon>
        <taxon>Betaproteobacteria</taxon>
        <taxon>Burkholderiales</taxon>
        <taxon>Alcaligenaceae</taxon>
        <taxon>Pigmentiphaga</taxon>
    </lineage>
</organism>
<dbReference type="InterPro" id="IPR029061">
    <property type="entry name" value="THDP-binding"/>
</dbReference>
<evidence type="ECO:0000259" key="4">
    <source>
        <dbReference type="Pfam" id="PF02776"/>
    </source>
</evidence>
<comment type="caution">
    <text evidence="5">The sequence shown here is derived from an EMBL/GenBank/DDBJ whole genome shotgun (WGS) entry which is preliminary data.</text>
</comment>
<feature type="domain" description="Thiamine pyrophosphate enzyme N-terminal TPP-binding" evidence="4">
    <location>
        <begin position="12"/>
        <end position="130"/>
    </location>
</feature>
<dbReference type="GO" id="GO:0009097">
    <property type="term" value="P:isoleucine biosynthetic process"/>
    <property type="evidence" value="ECO:0007669"/>
    <property type="project" value="TreeGrafter"/>
</dbReference>
<dbReference type="RefSeq" id="WP_130356615.1">
    <property type="nucleotide sequence ID" value="NZ_SGXC01000001.1"/>
</dbReference>
<proteinExistence type="inferred from homology"/>
<name>A0A4Q7NJZ0_9BURK</name>
<gene>
    <name evidence="5" type="ORF">EV675_1418</name>
</gene>
<dbReference type="GO" id="GO:0050660">
    <property type="term" value="F:flavin adenine dinucleotide binding"/>
    <property type="evidence" value="ECO:0007669"/>
    <property type="project" value="TreeGrafter"/>
</dbReference>
<dbReference type="SUPFAM" id="SSF52518">
    <property type="entry name" value="Thiamin diphosphate-binding fold (THDP-binding)"/>
    <property type="match status" value="2"/>
</dbReference>
<evidence type="ECO:0000256" key="2">
    <source>
        <dbReference type="ARBA" id="ARBA00023052"/>
    </source>
</evidence>
<dbReference type="InterPro" id="IPR012001">
    <property type="entry name" value="Thiamin_PyroP_enz_TPP-bd_dom"/>
</dbReference>
<dbReference type="GO" id="GO:0009099">
    <property type="term" value="P:L-valine biosynthetic process"/>
    <property type="evidence" value="ECO:0007669"/>
    <property type="project" value="TreeGrafter"/>
</dbReference>
<dbReference type="InterPro" id="IPR011766">
    <property type="entry name" value="TPP_enzyme_TPP-bd"/>
</dbReference>
<evidence type="ECO:0000256" key="1">
    <source>
        <dbReference type="ARBA" id="ARBA00007812"/>
    </source>
</evidence>
<dbReference type="CDD" id="cd07035">
    <property type="entry name" value="TPP_PYR_POX_like"/>
    <property type="match status" value="1"/>
</dbReference>
<evidence type="ECO:0000259" key="3">
    <source>
        <dbReference type="Pfam" id="PF02775"/>
    </source>
</evidence>
<evidence type="ECO:0000313" key="6">
    <source>
        <dbReference type="Proteomes" id="UP000292445"/>
    </source>
</evidence>
<dbReference type="InterPro" id="IPR000399">
    <property type="entry name" value="TPP-bd_CS"/>
</dbReference>
<dbReference type="Gene3D" id="3.40.50.1220">
    <property type="entry name" value="TPP-binding domain"/>
    <property type="match status" value="1"/>
</dbReference>
<dbReference type="GO" id="GO:0000287">
    <property type="term" value="F:magnesium ion binding"/>
    <property type="evidence" value="ECO:0007669"/>
    <property type="project" value="InterPro"/>
</dbReference>
<keyword evidence="2" id="KW-0786">Thiamine pyrophosphate</keyword>
<keyword evidence="6" id="KW-1185">Reference proteome</keyword>
<dbReference type="PANTHER" id="PTHR18968">
    <property type="entry name" value="THIAMINE PYROPHOSPHATE ENZYMES"/>
    <property type="match status" value="1"/>
</dbReference>